<protein>
    <submittedName>
        <fullName evidence="2">Uncharacterized protein</fullName>
    </submittedName>
</protein>
<organism evidence="2 3">
    <name type="scientific">Trichonephila clavipes</name>
    <name type="common">Golden silk orbweaver</name>
    <name type="synonym">Nephila clavipes</name>
    <dbReference type="NCBI Taxonomy" id="2585209"/>
    <lineage>
        <taxon>Eukaryota</taxon>
        <taxon>Metazoa</taxon>
        <taxon>Ecdysozoa</taxon>
        <taxon>Arthropoda</taxon>
        <taxon>Chelicerata</taxon>
        <taxon>Arachnida</taxon>
        <taxon>Araneae</taxon>
        <taxon>Araneomorphae</taxon>
        <taxon>Entelegynae</taxon>
        <taxon>Araneoidea</taxon>
        <taxon>Nephilidae</taxon>
        <taxon>Trichonephila</taxon>
    </lineage>
</organism>
<feature type="region of interest" description="Disordered" evidence="1">
    <location>
        <begin position="1"/>
        <end position="29"/>
    </location>
</feature>
<dbReference type="EMBL" id="BMAU01021418">
    <property type="protein sequence ID" value="GFY33723.1"/>
    <property type="molecule type" value="Genomic_DNA"/>
</dbReference>
<reference evidence="2" key="1">
    <citation type="submission" date="2020-08" db="EMBL/GenBank/DDBJ databases">
        <title>Multicomponent nature underlies the extraordinary mechanical properties of spider dragline silk.</title>
        <authorList>
            <person name="Kono N."/>
            <person name="Nakamura H."/>
            <person name="Mori M."/>
            <person name="Yoshida Y."/>
            <person name="Ohtoshi R."/>
            <person name="Malay A.D."/>
            <person name="Moran D.A.P."/>
            <person name="Tomita M."/>
            <person name="Numata K."/>
            <person name="Arakawa K."/>
        </authorList>
    </citation>
    <scope>NUCLEOTIDE SEQUENCE</scope>
</reference>
<gene>
    <name evidence="2" type="ORF">TNCV_4594351</name>
</gene>
<evidence type="ECO:0000313" key="3">
    <source>
        <dbReference type="Proteomes" id="UP000887159"/>
    </source>
</evidence>
<dbReference type="Proteomes" id="UP000887159">
    <property type="component" value="Unassembled WGS sequence"/>
</dbReference>
<evidence type="ECO:0000256" key="1">
    <source>
        <dbReference type="SAM" id="MobiDB-lite"/>
    </source>
</evidence>
<evidence type="ECO:0000313" key="2">
    <source>
        <dbReference type="EMBL" id="GFY33723.1"/>
    </source>
</evidence>
<proteinExistence type="predicted"/>
<dbReference type="AlphaFoldDB" id="A0A8X7BJR4"/>
<name>A0A8X7BJR4_TRICX</name>
<accession>A0A8X7BJR4</accession>
<comment type="caution">
    <text evidence="2">The sequence shown here is derived from an EMBL/GenBank/DDBJ whole genome shotgun (WGS) entry which is preliminary data.</text>
</comment>
<keyword evidence="3" id="KW-1185">Reference proteome</keyword>
<sequence>MDLKNSSESKYYPAHPNSSTLAEKLDNPIKKRIPTAEEISTTSEENNMKLNKKNMENIYLDQKVIKIQEPSTCLTKLMDLEKLTLLKK</sequence>